<keyword evidence="2 3" id="KW-0802">TPR repeat</keyword>
<dbReference type="PANTHER" id="PTHR45641:SF19">
    <property type="entry name" value="NEPHROCYSTIN-3"/>
    <property type="match status" value="1"/>
</dbReference>
<feature type="compositionally biased region" description="Polar residues" evidence="4">
    <location>
        <begin position="484"/>
        <end position="497"/>
    </location>
</feature>
<evidence type="ECO:0000256" key="1">
    <source>
        <dbReference type="ARBA" id="ARBA00022737"/>
    </source>
</evidence>
<protein>
    <recommendedName>
        <fullName evidence="7">Tetratricopeptide repeat protein</fullName>
    </recommendedName>
</protein>
<dbReference type="InterPro" id="IPR011990">
    <property type="entry name" value="TPR-like_helical_dom_sf"/>
</dbReference>
<dbReference type="Pfam" id="PF13181">
    <property type="entry name" value="TPR_8"/>
    <property type="match status" value="1"/>
</dbReference>
<evidence type="ECO:0000256" key="4">
    <source>
        <dbReference type="SAM" id="MobiDB-lite"/>
    </source>
</evidence>
<dbReference type="SUPFAM" id="SSF48452">
    <property type="entry name" value="TPR-like"/>
    <property type="match status" value="2"/>
</dbReference>
<dbReference type="RefSeq" id="WP_146138359.1">
    <property type="nucleotide sequence ID" value="NZ_PVWO01000219.1"/>
</dbReference>
<feature type="repeat" description="TPR" evidence="3">
    <location>
        <begin position="343"/>
        <end position="376"/>
    </location>
</feature>
<accession>A0A2T1GC55</accession>
<dbReference type="Proteomes" id="UP000238937">
    <property type="component" value="Unassembled WGS sequence"/>
</dbReference>
<feature type="region of interest" description="Disordered" evidence="4">
    <location>
        <begin position="460"/>
        <end position="499"/>
    </location>
</feature>
<evidence type="ECO:0008006" key="7">
    <source>
        <dbReference type="Google" id="ProtNLM"/>
    </source>
</evidence>
<dbReference type="InterPro" id="IPR019734">
    <property type="entry name" value="TPR_rpt"/>
</dbReference>
<evidence type="ECO:0000313" key="6">
    <source>
        <dbReference type="Proteomes" id="UP000238937"/>
    </source>
</evidence>
<sequence length="513" mass="58599">MQETEQQLDFLLEVLQSIANSNGDSQVVYPLLQQNLVLLDDEIVEILKDWVSTSFAEMDRDTQRLITNDIVDFGNLIQQFPLGNKAVNMELSIACHQVAQEVYNKVDFPIDWAMTQNNLANAHQHRIRGDRAENLEKSIECYQSALEIRTKADLPINWAITQNDLATAYRDRIRGDRAENLEKSIECYQSALEIQTKVDLPIYWADIQNNLAAAYSYRIRGDRAENLEQSISCYQSALEIRTKKDFPIDWAMTQNNLAVAYNYRIKGDRAENLERSIACYQSALEIYTKADFPIDWAMTQNNLAVAYNYQIKNDGAENLERSIACYQSALEIYKPQDIPIDCLGTARNLGNLHFDEGNWQQAIDAYQLAISAVEQSRTWATSDQSKQEIIEGAIEVYFNLVQSCINTQQFDRAIEYAERSKSRNLVELLATRDLYPKGDIPPDILSQLDTLRRQVLSEERRLNHRRDSGNSNGLPSATAIDPNTPESRSITNPNNPGINLDRERLNTCLLYTS</sequence>
<dbReference type="Pfam" id="PF13374">
    <property type="entry name" value="TPR_10"/>
    <property type="match status" value="2"/>
</dbReference>
<dbReference type="PROSITE" id="PS50005">
    <property type="entry name" value="TPR"/>
    <property type="match status" value="1"/>
</dbReference>
<comment type="caution">
    <text evidence="5">The sequence shown here is derived from an EMBL/GenBank/DDBJ whole genome shotgun (WGS) entry which is preliminary data.</text>
</comment>
<reference evidence="5 6" key="1">
    <citation type="submission" date="2018-03" db="EMBL/GenBank/DDBJ databases">
        <title>The ancient ancestry and fast evolution of plastids.</title>
        <authorList>
            <person name="Moore K.R."/>
            <person name="Magnabosco C."/>
            <person name="Momper L."/>
            <person name="Gold D.A."/>
            <person name="Bosak T."/>
            <person name="Fournier G.P."/>
        </authorList>
    </citation>
    <scope>NUCLEOTIDE SEQUENCE [LARGE SCALE GENOMIC DNA]</scope>
    <source>
        <strain evidence="5 6">CCALA 037</strain>
    </source>
</reference>
<dbReference type="OrthoDB" id="530069at2"/>
<name>A0A2T1GC55_9CYAN</name>
<organism evidence="5 6">
    <name type="scientific">Chamaesiphon polymorphus CCALA 037</name>
    <dbReference type="NCBI Taxonomy" id="2107692"/>
    <lineage>
        <taxon>Bacteria</taxon>
        <taxon>Bacillati</taxon>
        <taxon>Cyanobacteriota</taxon>
        <taxon>Cyanophyceae</taxon>
        <taxon>Gomontiellales</taxon>
        <taxon>Chamaesiphonaceae</taxon>
        <taxon>Chamaesiphon</taxon>
    </lineage>
</organism>
<dbReference type="PANTHER" id="PTHR45641">
    <property type="entry name" value="TETRATRICOPEPTIDE REPEAT PROTEIN (AFU_ORTHOLOGUE AFUA_6G03870)"/>
    <property type="match status" value="1"/>
</dbReference>
<feature type="non-terminal residue" evidence="5">
    <location>
        <position position="513"/>
    </location>
</feature>
<evidence type="ECO:0000256" key="2">
    <source>
        <dbReference type="ARBA" id="ARBA00022803"/>
    </source>
</evidence>
<dbReference type="AlphaFoldDB" id="A0A2T1GC55"/>
<evidence type="ECO:0000256" key="3">
    <source>
        <dbReference type="PROSITE-ProRule" id="PRU00339"/>
    </source>
</evidence>
<keyword evidence="1" id="KW-0677">Repeat</keyword>
<dbReference type="Pfam" id="PF14938">
    <property type="entry name" value="SNAP"/>
    <property type="match status" value="1"/>
</dbReference>
<proteinExistence type="predicted"/>
<dbReference type="Gene3D" id="1.25.40.10">
    <property type="entry name" value="Tetratricopeptide repeat domain"/>
    <property type="match status" value="3"/>
</dbReference>
<dbReference type="EMBL" id="PVWO01000219">
    <property type="protein sequence ID" value="PSB54983.1"/>
    <property type="molecule type" value="Genomic_DNA"/>
</dbReference>
<gene>
    <name evidence="5" type="ORF">C7B77_16465</name>
</gene>
<evidence type="ECO:0000313" key="5">
    <source>
        <dbReference type="EMBL" id="PSB54983.1"/>
    </source>
</evidence>
<dbReference type="SMART" id="SM00028">
    <property type="entry name" value="TPR"/>
    <property type="match status" value="7"/>
</dbReference>
<keyword evidence="6" id="KW-1185">Reference proteome</keyword>